<proteinExistence type="predicted"/>
<dbReference type="EMBL" id="DSJT01000016">
    <property type="protein sequence ID" value="HEF87276.1"/>
    <property type="molecule type" value="Genomic_DNA"/>
</dbReference>
<accession>A0A7C2BL39</accession>
<dbReference type="InterPro" id="IPR023811">
    <property type="entry name" value="CHP04076"/>
</dbReference>
<name>A0A7C2BL39_9CREN</name>
<sequence>MPRCILTSPCLEDLINSLKCLRSDNTVWLRGAEPLAYRVWICVKEVRGSCAMGYKPGECFLFEKFYIRDVGRGLCLHALASMLTLLSPLLKGVSARILGIGGEEDAGYVQCPDPGKPYTCGGTVVFELRREKVKE</sequence>
<protein>
    <submittedName>
        <fullName evidence="1">TIGR04076 family protein</fullName>
    </submittedName>
</protein>
<gene>
    <name evidence="1" type="ORF">ENP55_03085</name>
</gene>
<comment type="caution">
    <text evidence="1">The sequence shown here is derived from an EMBL/GenBank/DDBJ whole genome shotgun (WGS) entry which is preliminary data.</text>
</comment>
<dbReference type="NCBIfam" id="TIGR04076">
    <property type="entry name" value="TIGR04076 family protein"/>
    <property type="match status" value="1"/>
</dbReference>
<reference evidence="1" key="1">
    <citation type="journal article" date="2020" name="mSystems">
        <title>Genome- and Community-Level Interaction Insights into Carbon Utilization and Element Cycling Functions of Hydrothermarchaeota in Hydrothermal Sediment.</title>
        <authorList>
            <person name="Zhou Z."/>
            <person name="Liu Y."/>
            <person name="Xu W."/>
            <person name="Pan J."/>
            <person name="Luo Z.H."/>
            <person name="Li M."/>
        </authorList>
    </citation>
    <scope>NUCLEOTIDE SEQUENCE [LARGE SCALE GENOMIC DNA]</scope>
    <source>
        <strain evidence="1">SpSt-23</strain>
    </source>
</reference>
<organism evidence="1">
    <name type="scientific">Thermosphaera aggregans</name>
    <dbReference type="NCBI Taxonomy" id="54254"/>
    <lineage>
        <taxon>Archaea</taxon>
        <taxon>Thermoproteota</taxon>
        <taxon>Thermoprotei</taxon>
        <taxon>Desulfurococcales</taxon>
        <taxon>Desulfurococcaceae</taxon>
        <taxon>Thermosphaera</taxon>
    </lineage>
</organism>
<dbReference type="AlphaFoldDB" id="A0A7C2BL39"/>
<evidence type="ECO:0000313" key="1">
    <source>
        <dbReference type="EMBL" id="HEF87276.1"/>
    </source>
</evidence>